<evidence type="ECO:0000256" key="3">
    <source>
        <dbReference type="SAM" id="MobiDB-lite"/>
    </source>
</evidence>
<feature type="compositionally biased region" description="Low complexity" evidence="3">
    <location>
        <begin position="469"/>
        <end position="479"/>
    </location>
</feature>
<dbReference type="PRINTS" id="PR00092">
    <property type="entry name" value="TYROSINASE"/>
</dbReference>
<name>A0A4P9YZB4_9FUNG</name>
<dbReference type="GO" id="GO:0046872">
    <property type="term" value="F:metal ion binding"/>
    <property type="evidence" value="ECO:0007669"/>
    <property type="project" value="UniProtKB-KW"/>
</dbReference>
<accession>A0A4P9YZB4</accession>
<protein>
    <recommendedName>
        <fullName evidence="5 6">Tyrosinase copper-binding domain-containing protein</fullName>
    </recommendedName>
</protein>
<dbReference type="Pfam" id="PF00264">
    <property type="entry name" value="Tyrosinase"/>
    <property type="match status" value="1"/>
</dbReference>
<dbReference type="PANTHER" id="PTHR11474">
    <property type="entry name" value="TYROSINASE FAMILY MEMBER"/>
    <property type="match status" value="1"/>
</dbReference>
<feature type="domain" description="Tyrosinase copper-binding" evidence="6">
    <location>
        <begin position="224"/>
        <end position="235"/>
    </location>
</feature>
<keyword evidence="8" id="KW-1185">Reference proteome</keyword>
<dbReference type="AlphaFoldDB" id="A0A4P9YZB4"/>
<evidence type="ECO:0000259" key="6">
    <source>
        <dbReference type="PROSITE" id="PS00498"/>
    </source>
</evidence>
<keyword evidence="4" id="KW-0732">Signal</keyword>
<evidence type="ECO:0000313" key="8">
    <source>
        <dbReference type="Proteomes" id="UP000278143"/>
    </source>
</evidence>
<evidence type="ECO:0000256" key="1">
    <source>
        <dbReference type="ARBA" id="ARBA00022723"/>
    </source>
</evidence>
<evidence type="ECO:0000313" key="7">
    <source>
        <dbReference type="EMBL" id="RKP25487.1"/>
    </source>
</evidence>
<dbReference type="InterPro" id="IPR002227">
    <property type="entry name" value="Tyrosinase_Cu-bd"/>
</dbReference>
<dbReference type="InterPro" id="IPR008922">
    <property type="entry name" value="Di-copper_centre_dom_sf"/>
</dbReference>
<feature type="chain" id="PRO_5020485563" description="Tyrosinase copper-binding domain-containing protein" evidence="4">
    <location>
        <begin position="32"/>
        <end position="525"/>
    </location>
</feature>
<gene>
    <name evidence="7" type="ORF">SYNPS1DRAFT_22558</name>
</gene>
<keyword evidence="2" id="KW-0186">Copper</keyword>
<evidence type="ECO:0000259" key="5">
    <source>
        <dbReference type="PROSITE" id="PS00497"/>
    </source>
</evidence>
<reference evidence="8" key="1">
    <citation type="journal article" date="2018" name="Nat. Microbiol.">
        <title>Leveraging single-cell genomics to expand the fungal tree of life.</title>
        <authorList>
            <person name="Ahrendt S.R."/>
            <person name="Quandt C.A."/>
            <person name="Ciobanu D."/>
            <person name="Clum A."/>
            <person name="Salamov A."/>
            <person name="Andreopoulos B."/>
            <person name="Cheng J.F."/>
            <person name="Woyke T."/>
            <person name="Pelin A."/>
            <person name="Henrissat B."/>
            <person name="Reynolds N.K."/>
            <person name="Benny G.L."/>
            <person name="Smith M.E."/>
            <person name="James T.Y."/>
            <person name="Grigoriev I.V."/>
        </authorList>
    </citation>
    <scope>NUCLEOTIDE SEQUENCE [LARGE SCALE GENOMIC DNA]</scope>
    <source>
        <strain evidence="8">Benny S71-1</strain>
    </source>
</reference>
<proteinExistence type="predicted"/>
<dbReference type="PROSITE" id="PS00498">
    <property type="entry name" value="TYROSINASE_2"/>
    <property type="match status" value="1"/>
</dbReference>
<feature type="domain" description="Tyrosinase copper-binding" evidence="5">
    <location>
        <begin position="85"/>
        <end position="102"/>
    </location>
</feature>
<dbReference type="OrthoDB" id="6132182at2759"/>
<keyword evidence="1" id="KW-0479">Metal-binding</keyword>
<feature type="region of interest" description="Disordered" evidence="3">
    <location>
        <begin position="447"/>
        <end position="525"/>
    </location>
</feature>
<organism evidence="7 8">
    <name type="scientific">Syncephalis pseudoplumigaleata</name>
    <dbReference type="NCBI Taxonomy" id="1712513"/>
    <lineage>
        <taxon>Eukaryota</taxon>
        <taxon>Fungi</taxon>
        <taxon>Fungi incertae sedis</taxon>
        <taxon>Zoopagomycota</taxon>
        <taxon>Zoopagomycotina</taxon>
        <taxon>Zoopagomycetes</taxon>
        <taxon>Zoopagales</taxon>
        <taxon>Piptocephalidaceae</taxon>
        <taxon>Syncephalis</taxon>
    </lineage>
</organism>
<dbReference type="SUPFAM" id="SSF48056">
    <property type="entry name" value="Di-copper centre-containing domain"/>
    <property type="match status" value="1"/>
</dbReference>
<feature type="compositionally biased region" description="Polar residues" evidence="3">
    <location>
        <begin position="505"/>
        <end position="525"/>
    </location>
</feature>
<dbReference type="InterPro" id="IPR050316">
    <property type="entry name" value="Tyrosinase/Hemocyanin"/>
</dbReference>
<evidence type="ECO:0000256" key="4">
    <source>
        <dbReference type="SAM" id="SignalP"/>
    </source>
</evidence>
<dbReference type="PROSITE" id="PS00497">
    <property type="entry name" value="TYROSINASE_1"/>
    <property type="match status" value="1"/>
</dbReference>
<dbReference type="EMBL" id="KZ989730">
    <property type="protein sequence ID" value="RKP25487.1"/>
    <property type="molecule type" value="Genomic_DNA"/>
</dbReference>
<dbReference type="Gene3D" id="1.10.1280.10">
    <property type="entry name" value="Di-copper center containing domain from catechol oxidase"/>
    <property type="match status" value="1"/>
</dbReference>
<dbReference type="Proteomes" id="UP000278143">
    <property type="component" value="Unassembled WGS sequence"/>
</dbReference>
<dbReference type="GO" id="GO:0016491">
    <property type="term" value="F:oxidoreductase activity"/>
    <property type="evidence" value="ECO:0007669"/>
    <property type="project" value="InterPro"/>
</dbReference>
<dbReference type="PANTHER" id="PTHR11474:SF126">
    <property type="entry name" value="TYROSINASE-LIKE PROTEIN TYR-1-RELATED"/>
    <property type="match status" value="1"/>
</dbReference>
<feature type="compositionally biased region" description="Polar residues" evidence="3">
    <location>
        <begin position="448"/>
        <end position="460"/>
    </location>
</feature>
<evidence type="ECO:0000256" key="2">
    <source>
        <dbReference type="ARBA" id="ARBA00023008"/>
    </source>
</evidence>
<sequence>MKAQLFRFTASLTIVCGILWDASSLIGSADAQACGRVRARREFRMLSQHERTSFVNAIRQLQRGPSPTRYDQYVSIHWNARENTHGYAQFFPWHRHFLREFEKDLQRIDPSIMIPYWDWTYDSQSPELSPIFADNFMGGNGWNGCVRTGPFGQWSPAFPRRKCLGRTFDRGDRLSAYASPEQIMIIMRSADTYHDMRVWTETPPHGIIHSSLGGDMETMYSPNDPIFWMHHAFIDKLWDNWQRLGDGRNFWRYDDENNDDSPSMLSDMLWPFEVQVGDVMDSRRLCYYYEPFLPNRAPLAMNAENGGTNSWDMAMANGPAFDWTQSMEAAWAADPAANGMLLTIPDDDRSEMVALRASKPLPEAWLRMNHQNVTQVRAIESKLRNVVDRINHMEHYVSPAALIRHDGALNVMARQWTRSPALLERLTATVGGKVEHALAGALLRQEDMATSSSAQPNASMAPTHEGPGSSAANTTTSSSGKKQPRPSSAQIISALRERVEAMTGVSLTDGTPTRTSSSGRQAAAV</sequence>
<feature type="signal peptide" evidence="4">
    <location>
        <begin position="1"/>
        <end position="31"/>
    </location>
</feature>